<proteinExistence type="predicted"/>
<evidence type="ECO:0000313" key="2">
    <source>
        <dbReference type="Proteomes" id="UP000193411"/>
    </source>
</evidence>
<sequence length="113" mass="13234">MLFPKSVCRSPSLFSTTLIHTRASPFLSLFICLSPRPYSRYTFSDHRSDLLPMPIALRLPRCRHLFSQLSFSLIVWACHPTFSIAHCLRFFYHCCDSRLRSPRVLSRKLKCIQ</sequence>
<organism evidence="1 2">
    <name type="scientific">Catenaria anguillulae PL171</name>
    <dbReference type="NCBI Taxonomy" id="765915"/>
    <lineage>
        <taxon>Eukaryota</taxon>
        <taxon>Fungi</taxon>
        <taxon>Fungi incertae sedis</taxon>
        <taxon>Blastocladiomycota</taxon>
        <taxon>Blastocladiomycetes</taxon>
        <taxon>Blastocladiales</taxon>
        <taxon>Catenariaceae</taxon>
        <taxon>Catenaria</taxon>
    </lineage>
</organism>
<dbReference type="EMBL" id="MCFL01000005">
    <property type="protein sequence ID" value="ORZ39421.1"/>
    <property type="molecule type" value="Genomic_DNA"/>
</dbReference>
<name>A0A1Y2I0C1_9FUNG</name>
<reference evidence="1 2" key="1">
    <citation type="submission" date="2016-07" db="EMBL/GenBank/DDBJ databases">
        <title>Pervasive Adenine N6-methylation of Active Genes in Fungi.</title>
        <authorList>
            <consortium name="DOE Joint Genome Institute"/>
            <person name="Mondo S.J."/>
            <person name="Dannebaum R.O."/>
            <person name="Kuo R.C."/>
            <person name="Labutti K."/>
            <person name="Haridas S."/>
            <person name="Kuo A."/>
            <person name="Salamov A."/>
            <person name="Ahrendt S.R."/>
            <person name="Lipzen A."/>
            <person name="Sullivan W."/>
            <person name="Andreopoulos W.B."/>
            <person name="Clum A."/>
            <person name="Lindquist E."/>
            <person name="Daum C."/>
            <person name="Ramamoorthy G.K."/>
            <person name="Gryganskyi A."/>
            <person name="Culley D."/>
            <person name="Magnuson J.K."/>
            <person name="James T.Y."/>
            <person name="O'Malley M.A."/>
            <person name="Stajich J.E."/>
            <person name="Spatafora J.W."/>
            <person name="Visel A."/>
            <person name="Grigoriev I.V."/>
        </authorList>
    </citation>
    <scope>NUCLEOTIDE SEQUENCE [LARGE SCALE GENOMIC DNA]</scope>
    <source>
        <strain evidence="1 2">PL171</strain>
    </source>
</reference>
<keyword evidence="2" id="KW-1185">Reference proteome</keyword>
<comment type="caution">
    <text evidence="1">The sequence shown here is derived from an EMBL/GenBank/DDBJ whole genome shotgun (WGS) entry which is preliminary data.</text>
</comment>
<gene>
    <name evidence="1" type="ORF">BCR44DRAFT_1426508</name>
</gene>
<dbReference type="AlphaFoldDB" id="A0A1Y2I0C1"/>
<accession>A0A1Y2I0C1</accession>
<dbReference type="Proteomes" id="UP000193411">
    <property type="component" value="Unassembled WGS sequence"/>
</dbReference>
<evidence type="ECO:0000313" key="1">
    <source>
        <dbReference type="EMBL" id="ORZ39421.1"/>
    </source>
</evidence>
<protein>
    <submittedName>
        <fullName evidence="1">Uncharacterized protein</fullName>
    </submittedName>
</protein>